<dbReference type="EMBL" id="VSSQ01004790">
    <property type="protein sequence ID" value="MPM26645.1"/>
    <property type="molecule type" value="Genomic_DNA"/>
</dbReference>
<sequence>MLKRDIFGDAAGFDVIIVLAELVKIVSCRFRIFCIDCPEMLIDDGRHRRDQRHDLRLQRLPRVLVVRDFTVCDRPIHQAIQQIQALRQNLRWLQFCVQIFLADHGQQQIALRNPVHRFRFAVCDARFHEIDNSLIDHVRCLIYRHTNRSL</sequence>
<accession>A0A644YDM9</accession>
<dbReference type="AlphaFoldDB" id="A0A644YDM9"/>
<protein>
    <submittedName>
        <fullName evidence="1">Uncharacterized protein</fullName>
    </submittedName>
</protein>
<reference evidence="1" key="1">
    <citation type="submission" date="2019-08" db="EMBL/GenBank/DDBJ databases">
        <authorList>
            <person name="Kucharzyk K."/>
            <person name="Murdoch R.W."/>
            <person name="Higgins S."/>
            <person name="Loffler F."/>
        </authorList>
    </citation>
    <scope>NUCLEOTIDE SEQUENCE</scope>
</reference>
<organism evidence="1">
    <name type="scientific">bioreactor metagenome</name>
    <dbReference type="NCBI Taxonomy" id="1076179"/>
    <lineage>
        <taxon>unclassified sequences</taxon>
        <taxon>metagenomes</taxon>
        <taxon>ecological metagenomes</taxon>
    </lineage>
</organism>
<comment type="caution">
    <text evidence="1">The sequence shown here is derived from an EMBL/GenBank/DDBJ whole genome shotgun (WGS) entry which is preliminary data.</text>
</comment>
<gene>
    <name evidence="1" type="ORF">SDC9_73149</name>
</gene>
<proteinExistence type="predicted"/>
<name>A0A644YDM9_9ZZZZ</name>
<evidence type="ECO:0000313" key="1">
    <source>
        <dbReference type="EMBL" id="MPM26645.1"/>
    </source>
</evidence>